<name>A0A9D2NGK8_9FIRM</name>
<gene>
    <name evidence="4" type="ORF">H9761_15710</name>
</gene>
<dbReference type="InterPro" id="IPR029044">
    <property type="entry name" value="Nucleotide-diphossugar_trans"/>
</dbReference>
<accession>A0A9D2NGK8</accession>
<dbReference type="AlphaFoldDB" id="A0A9D2NGK8"/>
<proteinExistence type="predicted"/>
<dbReference type="EMBL" id="DWWS01000055">
    <property type="protein sequence ID" value="HJC25121.1"/>
    <property type="molecule type" value="Genomic_DNA"/>
</dbReference>
<dbReference type="SUPFAM" id="SSF53448">
    <property type="entry name" value="Nucleotide-diphospho-sugar transferases"/>
    <property type="match status" value="1"/>
</dbReference>
<evidence type="ECO:0000256" key="1">
    <source>
        <dbReference type="ARBA" id="ARBA00022676"/>
    </source>
</evidence>
<evidence type="ECO:0000313" key="5">
    <source>
        <dbReference type="Proteomes" id="UP000823891"/>
    </source>
</evidence>
<protein>
    <submittedName>
        <fullName evidence="4">Glycosyltransferase family 2 protein</fullName>
    </submittedName>
</protein>
<evidence type="ECO:0000313" key="4">
    <source>
        <dbReference type="EMBL" id="HJC25121.1"/>
    </source>
</evidence>
<dbReference type="PANTHER" id="PTHR22916">
    <property type="entry name" value="GLYCOSYLTRANSFERASE"/>
    <property type="match status" value="1"/>
</dbReference>
<reference evidence="4" key="2">
    <citation type="submission" date="2021-04" db="EMBL/GenBank/DDBJ databases">
        <authorList>
            <person name="Gilroy R."/>
        </authorList>
    </citation>
    <scope>NUCLEOTIDE SEQUENCE</scope>
    <source>
        <strain evidence="4">USAMLcec2-132</strain>
    </source>
</reference>
<sequence length="355" mass="42266">MKDDNIFFSVIVLAYQVKDYIAQCLDSVLCQTYQNFEIILVNPHSSDGTDGLCLEYQKKHGNIRILKTENRGQLLNRISGFAEAKGDYLLCLDGDDYWEKNLLETVCLGIREHGGDWVIFGHERVRGGKVIGRTEHIFPDGTVLEGEEKKKVYEKLIAGRPLNTMWEKALSRELFGRIMREEDFLQYQSVRSCEDLLFNCHAAWRSARILYLDFSPYRYRMRADSVTHVFRPAELDDYLLVKKRVREFMTKWQMEDENCRSMFYSGLFRFFADWIYRCAISGVTAEEKRGLYGRLRQEALYLEALRYRKNVRIHMRHRLFELLFRHGDWGLRIYTKAFLLFRKYNRKRRTEVNMP</sequence>
<dbReference type="Pfam" id="PF00535">
    <property type="entry name" value="Glycos_transf_2"/>
    <property type="match status" value="1"/>
</dbReference>
<dbReference type="InterPro" id="IPR001173">
    <property type="entry name" value="Glyco_trans_2-like"/>
</dbReference>
<dbReference type="GO" id="GO:0016757">
    <property type="term" value="F:glycosyltransferase activity"/>
    <property type="evidence" value="ECO:0007669"/>
    <property type="project" value="UniProtKB-KW"/>
</dbReference>
<feature type="domain" description="Glycosyltransferase 2-like" evidence="3">
    <location>
        <begin position="9"/>
        <end position="137"/>
    </location>
</feature>
<dbReference type="Gene3D" id="3.90.550.10">
    <property type="entry name" value="Spore Coat Polysaccharide Biosynthesis Protein SpsA, Chain A"/>
    <property type="match status" value="1"/>
</dbReference>
<keyword evidence="1" id="KW-0328">Glycosyltransferase</keyword>
<dbReference type="PANTHER" id="PTHR22916:SF51">
    <property type="entry name" value="GLYCOSYLTRANSFERASE EPSH-RELATED"/>
    <property type="match status" value="1"/>
</dbReference>
<comment type="caution">
    <text evidence="4">The sequence shown here is derived from an EMBL/GenBank/DDBJ whole genome shotgun (WGS) entry which is preliminary data.</text>
</comment>
<organism evidence="4 5">
    <name type="scientific">Candidatus Eisenbergiella merdavium</name>
    <dbReference type="NCBI Taxonomy" id="2838551"/>
    <lineage>
        <taxon>Bacteria</taxon>
        <taxon>Bacillati</taxon>
        <taxon>Bacillota</taxon>
        <taxon>Clostridia</taxon>
        <taxon>Lachnospirales</taxon>
        <taxon>Lachnospiraceae</taxon>
        <taxon>Eisenbergiella</taxon>
    </lineage>
</organism>
<reference evidence="4" key="1">
    <citation type="journal article" date="2021" name="PeerJ">
        <title>Extensive microbial diversity within the chicken gut microbiome revealed by metagenomics and culture.</title>
        <authorList>
            <person name="Gilroy R."/>
            <person name="Ravi A."/>
            <person name="Getino M."/>
            <person name="Pursley I."/>
            <person name="Horton D.L."/>
            <person name="Alikhan N.F."/>
            <person name="Baker D."/>
            <person name="Gharbi K."/>
            <person name="Hall N."/>
            <person name="Watson M."/>
            <person name="Adriaenssens E.M."/>
            <person name="Foster-Nyarko E."/>
            <person name="Jarju S."/>
            <person name="Secka A."/>
            <person name="Antonio M."/>
            <person name="Oren A."/>
            <person name="Chaudhuri R.R."/>
            <person name="La Ragione R."/>
            <person name="Hildebrand F."/>
            <person name="Pallen M.J."/>
        </authorList>
    </citation>
    <scope>NUCLEOTIDE SEQUENCE</scope>
    <source>
        <strain evidence="4">USAMLcec2-132</strain>
    </source>
</reference>
<dbReference type="CDD" id="cd00761">
    <property type="entry name" value="Glyco_tranf_GTA_type"/>
    <property type="match status" value="1"/>
</dbReference>
<dbReference type="Proteomes" id="UP000823891">
    <property type="component" value="Unassembled WGS sequence"/>
</dbReference>
<keyword evidence="2" id="KW-0808">Transferase</keyword>
<evidence type="ECO:0000256" key="2">
    <source>
        <dbReference type="ARBA" id="ARBA00022679"/>
    </source>
</evidence>
<evidence type="ECO:0000259" key="3">
    <source>
        <dbReference type="Pfam" id="PF00535"/>
    </source>
</evidence>